<feature type="domain" description="PAS" evidence="8">
    <location>
        <begin position="25"/>
        <end position="76"/>
    </location>
</feature>
<dbReference type="Gene3D" id="3.30.450.20">
    <property type="entry name" value="PAS domain"/>
    <property type="match status" value="1"/>
</dbReference>
<dbReference type="PROSITE" id="PS50112">
    <property type="entry name" value="PAS"/>
    <property type="match status" value="1"/>
</dbReference>
<dbReference type="Pfam" id="PF02518">
    <property type="entry name" value="HATPase_c"/>
    <property type="match status" value="1"/>
</dbReference>
<dbReference type="EC" id="2.7.13.3" evidence="2"/>
<dbReference type="PANTHER" id="PTHR43047">
    <property type="entry name" value="TWO-COMPONENT HISTIDINE PROTEIN KINASE"/>
    <property type="match status" value="1"/>
</dbReference>
<gene>
    <name evidence="10" type="ORF">MSZNOR_0390</name>
</gene>
<protein>
    <recommendedName>
        <fullName evidence="2">histidine kinase</fullName>
        <ecNumber evidence="2">2.7.13.3</ecNumber>
    </recommendedName>
</protein>
<dbReference type="InterPro" id="IPR036097">
    <property type="entry name" value="HisK_dim/P_sf"/>
</dbReference>
<dbReference type="SMART" id="SM00091">
    <property type="entry name" value="PAS"/>
    <property type="match status" value="1"/>
</dbReference>
<dbReference type="InterPro" id="IPR003594">
    <property type="entry name" value="HATPase_dom"/>
</dbReference>
<evidence type="ECO:0000256" key="2">
    <source>
        <dbReference type="ARBA" id="ARBA00012438"/>
    </source>
</evidence>
<dbReference type="SMART" id="SM00388">
    <property type="entry name" value="HisKA"/>
    <property type="match status" value="1"/>
</dbReference>
<dbReference type="SUPFAM" id="SSF55874">
    <property type="entry name" value="ATPase domain of HSP90 chaperone/DNA topoisomerase II/histidine kinase"/>
    <property type="match status" value="1"/>
</dbReference>
<accession>A0ABM9HWS7</accession>
<sequence length="392" mass="43095">MPSLIESDNAPTIPVYPPGGTAWIENIPEILERAPDAMIVVDRNGRIVLVNARAEELFGYERQEMLGRSVDMLVPDRLWREPGGSRGLFSTTPRRGSNDAESDLYGLRRDGSEFPLGIRLSSFEAKDGPMVIASIHNLTEQRRLENELREKIATLEQSKQAKDHFLASISHELRTPLNAIIGFAGTLLMRLPGPLTAAQEKQLRIIETSAKHLLSLINDVLDLAKIEAGKMKPQAERFTCQEAIREVAETLRPLAERRKLGFDLELPPDDIVVETDRRALVQILINLANNAIKFTLQGGVSIGLAQREDNGATMIDIRVSDTGIGIKPEDQAKLFQAFTQLDAAANRAVEGTGLGLYLCRKLASLIGGHIAVRSEYGSGSVFTLSFPAKCPN</sequence>
<proteinExistence type="predicted"/>
<dbReference type="RefSeq" id="WP_051331743.1">
    <property type="nucleotide sequence ID" value="NZ_OX458333.1"/>
</dbReference>
<dbReference type="GO" id="GO:0004673">
    <property type="term" value="F:protein histidine kinase activity"/>
    <property type="evidence" value="ECO:0007669"/>
    <property type="project" value="UniProtKB-EC"/>
</dbReference>
<dbReference type="InterPro" id="IPR000700">
    <property type="entry name" value="PAS-assoc_C"/>
</dbReference>
<keyword evidence="5 10" id="KW-0418">Kinase</keyword>
<keyword evidence="4 10" id="KW-0808">Transferase</keyword>
<dbReference type="InterPro" id="IPR036890">
    <property type="entry name" value="HATPase_C_sf"/>
</dbReference>
<dbReference type="CDD" id="cd16922">
    <property type="entry name" value="HATPase_EvgS-ArcB-TorS-like"/>
    <property type="match status" value="1"/>
</dbReference>
<evidence type="ECO:0000256" key="6">
    <source>
        <dbReference type="SAM" id="MobiDB-lite"/>
    </source>
</evidence>
<evidence type="ECO:0000256" key="5">
    <source>
        <dbReference type="ARBA" id="ARBA00022777"/>
    </source>
</evidence>
<reference evidence="10 11" key="1">
    <citation type="submission" date="2023-03" db="EMBL/GenBank/DDBJ databases">
        <authorList>
            <person name="Pearce D."/>
        </authorList>
    </citation>
    <scope>NUCLEOTIDE SEQUENCE [LARGE SCALE GENOMIC DNA]</scope>
    <source>
        <strain evidence="10">Msz</strain>
    </source>
</reference>
<evidence type="ECO:0000256" key="1">
    <source>
        <dbReference type="ARBA" id="ARBA00000085"/>
    </source>
</evidence>
<feature type="domain" description="PAC" evidence="9">
    <location>
        <begin position="98"/>
        <end position="150"/>
    </location>
</feature>
<dbReference type="SUPFAM" id="SSF55785">
    <property type="entry name" value="PYP-like sensor domain (PAS domain)"/>
    <property type="match status" value="1"/>
</dbReference>
<dbReference type="InterPro" id="IPR035965">
    <property type="entry name" value="PAS-like_dom_sf"/>
</dbReference>
<dbReference type="Pfam" id="PF13426">
    <property type="entry name" value="PAS_9"/>
    <property type="match status" value="1"/>
</dbReference>
<dbReference type="EMBL" id="OX458333">
    <property type="protein sequence ID" value="CAI8736961.1"/>
    <property type="molecule type" value="Genomic_DNA"/>
</dbReference>
<evidence type="ECO:0000313" key="11">
    <source>
        <dbReference type="Proteomes" id="UP001162030"/>
    </source>
</evidence>
<evidence type="ECO:0000259" key="7">
    <source>
        <dbReference type="PROSITE" id="PS50109"/>
    </source>
</evidence>
<comment type="catalytic activity">
    <reaction evidence="1">
        <text>ATP + protein L-histidine = ADP + protein N-phospho-L-histidine.</text>
        <dbReference type="EC" id="2.7.13.3"/>
    </reaction>
</comment>
<dbReference type="NCBIfam" id="TIGR00229">
    <property type="entry name" value="sensory_box"/>
    <property type="match status" value="1"/>
</dbReference>
<dbReference type="Gene3D" id="1.10.287.130">
    <property type="match status" value="1"/>
</dbReference>
<name>A0ABM9HWS7_9GAMM</name>
<dbReference type="Gene3D" id="3.30.565.10">
    <property type="entry name" value="Histidine kinase-like ATPase, C-terminal domain"/>
    <property type="match status" value="1"/>
</dbReference>
<dbReference type="SUPFAM" id="SSF47384">
    <property type="entry name" value="Homodimeric domain of signal transducing histidine kinase"/>
    <property type="match status" value="1"/>
</dbReference>
<organism evidence="10 11">
    <name type="scientific">Methylocaldum szegediense</name>
    <dbReference type="NCBI Taxonomy" id="73780"/>
    <lineage>
        <taxon>Bacteria</taxon>
        <taxon>Pseudomonadati</taxon>
        <taxon>Pseudomonadota</taxon>
        <taxon>Gammaproteobacteria</taxon>
        <taxon>Methylococcales</taxon>
        <taxon>Methylococcaceae</taxon>
        <taxon>Methylocaldum</taxon>
    </lineage>
</organism>
<dbReference type="Proteomes" id="UP001162030">
    <property type="component" value="Chromosome"/>
</dbReference>
<evidence type="ECO:0000313" key="10">
    <source>
        <dbReference type="EMBL" id="CAI8736961.1"/>
    </source>
</evidence>
<keyword evidence="11" id="KW-1185">Reference proteome</keyword>
<evidence type="ECO:0000259" key="8">
    <source>
        <dbReference type="PROSITE" id="PS50112"/>
    </source>
</evidence>
<dbReference type="PRINTS" id="PR00344">
    <property type="entry name" value="BCTRLSENSOR"/>
</dbReference>
<dbReference type="InterPro" id="IPR000014">
    <property type="entry name" value="PAS"/>
</dbReference>
<dbReference type="PROSITE" id="PS50113">
    <property type="entry name" value="PAC"/>
    <property type="match status" value="1"/>
</dbReference>
<dbReference type="SMART" id="SM00387">
    <property type="entry name" value="HATPase_c"/>
    <property type="match status" value="1"/>
</dbReference>
<keyword evidence="3" id="KW-0597">Phosphoprotein</keyword>
<dbReference type="InterPro" id="IPR003661">
    <property type="entry name" value="HisK_dim/P_dom"/>
</dbReference>
<dbReference type="CDD" id="cd00082">
    <property type="entry name" value="HisKA"/>
    <property type="match status" value="1"/>
</dbReference>
<evidence type="ECO:0000259" key="9">
    <source>
        <dbReference type="PROSITE" id="PS50113"/>
    </source>
</evidence>
<dbReference type="Pfam" id="PF00512">
    <property type="entry name" value="HisKA"/>
    <property type="match status" value="1"/>
</dbReference>
<dbReference type="InterPro" id="IPR004358">
    <property type="entry name" value="Sig_transdc_His_kin-like_C"/>
</dbReference>
<feature type="region of interest" description="Disordered" evidence="6">
    <location>
        <begin position="84"/>
        <end position="104"/>
    </location>
</feature>
<dbReference type="CDD" id="cd00130">
    <property type="entry name" value="PAS"/>
    <property type="match status" value="1"/>
</dbReference>
<feature type="domain" description="Histidine kinase" evidence="7">
    <location>
        <begin position="168"/>
        <end position="390"/>
    </location>
</feature>
<dbReference type="PROSITE" id="PS50109">
    <property type="entry name" value="HIS_KIN"/>
    <property type="match status" value="1"/>
</dbReference>
<evidence type="ECO:0000256" key="4">
    <source>
        <dbReference type="ARBA" id="ARBA00022679"/>
    </source>
</evidence>
<dbReference type="InterPro" id="IPR005467">
    <property type="entry name" value="His_kinase_dom"/>
</dbReference>
<evidence type="ECO:0000256" key="3">
    <source>
        <dbReference type="ARBA" id="ARBA00022553"/>
    </source>
</evidence>